<evidence type="ECO:0000313" key="3">
    <source>
        <dbReference type="Proteomes" id="UP000321301"/>
    </source>
</evidence>
<dbReference type="Proteomes" id="UP000321301">
    <property type="component" value="Unassembled WGS sequence"/>
</dbReference>
<dbReference type="AlphaFoldDB" id="A0A512CB81"/>
<organism evidence="2 3">
    <name type="scientific">Cyclobacterium qasimii</name>
    <dbReference type="NCBI Taxonomy" id="1350429"/>
    <lineage>
        <taxon>Bacteria</taxon>
        <taxon>Pseudomonadati</taxon>
        <taxon>Bacteroidota</taxon>
        <taxon>Cytophagia</taxon>
        <taxon>Cytophagales</taxon>
        <taxon>Cyclobacteriaceae</taxon>
        <taxon>Cyclobacterium</taxon>
    </lineage>
</organism>
<protein>
    <recommendedName>
        <fullName evidence="4">Periplasmic heavy metal sensor</fullName>
    </recommendedName>
</protein>
<proteinExistence type="predicted"/>
<evidence type="ECO:0000256" key="1">
    <source>
        <dbReference type="SAM" id="Phobius"/>
    </source>
</evidence>
<feature type="transmembrane region" description="Helical" evidence="1">
    <location>
        <begin position="6"/>
        <end position="25"/>
    </location>
</feature>
<keyword evidence="1" id="KW-0472">Membrane</keyword>
<dbReference type="RefSeq" id="WP_040414747.1">
    <property type="nucleotide sequence ID" value="NZ_BJYV01000007.1"/>
</dbReference>
<name>A0A512CB81_9BACT</name>
<accession>A0A512CB81</accession>
<evidence type="ECO:0008006" key="4">
    <source>
        <dbReference type="Google" id="ProtNLM"/>
    </source>
</evidence>
<keyword evidence="1" id="KW-0812">Transmembrane</keyword>
<reference evidence="2 3" key="1">
    <citation type="submission" date="2019-07" db="EMBL/GenBank/DDBJ databases">
        <title>Whole genome shotgun sequence of Cyclobacterium qasimii NBRC 106168.</title>
        <authorList>
            <person name="Hosoyama A."/>
            <person name="Uohara A."/>
            <person name="Ohji S."/>
            <person name="Ichikawa N."/>
        </authorList>
    </citation>
    <scope>NUCLEOTIDE SEQUENCE [LARGE SCALE GENOMIC DNA]</scope>
    <source>
        <strain evidence="2 3">NBRC 106168</strain>
    </source>
</reference>
<gene>
    <name evidence="2" type="ORF">CQA01_20030</name>
</gene>
<dbReference type="Gene3D" id="1.20.120.1490">
    <property type="match status" value="1"/>
</dbReference>
<comment type="caution">
    <text evidence="2">The sequence shown here is derived from an EMBL/GenBank/DDBJ whole genome shotgun (WGS) entry which is preliminary data.</text>
</comment>
<keyword evidence="3" id="KW-1185">Reference proteome</keyword>
<dbReference type="EMBL" id="BJYV01000007">
    <property type="protein sequence ID" value="GEO21469.1"/>
    <property type="molecule type" value="Genomic_DNA"/>
</dbReference>
<sequence>MGNNVYKIGFISLLILNVFLTFILWQRPRFPFQQGGGDPDLKDKISMDLGLSEVQKEKYYASAMSHQMEMAKLEQKQRRLVKEYFDFLKLPVVDEGDKKNKLDEIAATEARKVQTTFNHFEELKNLGDPDQQKKFGDIVEEIQQVLFSDGKKMPPPRRD</sequence>
<evidence type="ECO:0000313" key="2">
    <source>
        <dbReference type="EMBL" id="GEO21469.1"/>
    </source>
</evidence>
<keyword evidence="1" id="KW-1133">Transmembrane helix</keyword>